<keyword evidence="6 7" id="KW-0472">Membrane</keyword>
<sequence length="345" mass="37241">MQTTSELGFQPSGRVYLLMAIAIFGAANAVTRKLTELGAMNLIDERNPISFCNVLFVGNLCALILLAITYGREWRKPALQKINWQDWLSMAVVAILGAAIVPTLIFTALEITPVNNVILISQIDTPLVLALSVWVLGDRVNKWVVAGAVVSFIGVALTVLIQPAGTEMVSMGMGMVLGRGALFTLIAAVIKAMANLISKISLREIPLGIFSVFRMFVGTVFFFGATLVLYGPEHFMDVGSPFLWQWMLFYAAIIVVAGQSFWFNGLKRSTASEVSFATAFNPIVGILSAFILLGEVPTLGQYLGGGVILCGIGLNQIGVQRLNIMRPSQRPSTKEMSESGGFKGV</sequence>
<evidence type="ECO:0000256" key="6">
    <source>
        <dbReference type="ARBA" id="ARBA00023136"/>
    </source>
</evidence>
<keyword evidence="10" id="KW-1185">Reference proteome</keyword>
<feature type="transmembrane region" description="Helical" evidence="7">
    <location>
        <begin position="143"/>
        <end position="164"/>
    </location>
</feature>
<feature type="transmembrane region" description="Helical" evidence="7">
    <location>
        <begin position="117"/>
        <end position="136"/>
    </location>
</feature>
<keyword evidence="4 7" id="KW-0812">Transmembrane</keyword>
<evidence type="ECO:0000313" key="9">
    <source>
        <dbReference type="EMBL" id="NEZ54758.1"/>
    </source>
</evidence>
<feature type="transmembrane region" description="Helical" evidence="7">
    <location>
        <begin position="242"/>
        <end position="262"/>
    </location>
</feature>
<dbReference type="InterPro" id="IPR000620">
    <property type="entry name" value="EamA_dom"/>
</dbReference>
<proteinExistence type="inferred from homology"/>
<reference evidence="9 10" key="1">
    <citation type="journal article" date="2020" name="Microb. Ecol.">
        <title>Ecogenomics of the Marine Benthic Filamentous Cyanobacterium Adonisia.</title>
        <authorList>
            <person name="Walter J.M."/>
            <person name="Coutinho F.H."/>
            <person name="Leomil L."/>
            <person name="Hargreaves P.I."/>
            <person name="Campeao M.E."/>
            <person name="Vieira V.V."/>
            <person name="Silva B.S."/>
            <person name="Fistarol G.O."/>
            <person name="Salomon P.S."/>
            <person name="Sawabe T."/>
            <person name="Mino S."/>
            <person name="Hosokawa M."/>
            <person name="Miyashita H."/>
            <person name="Maruyama F."/>
            <person name="van Verk M.C."/>
            <person name="Dutilh B.E."/>
            <person name="Thompson C.C."/>
            <person name="Thompson F.L."/>
        </authorList>
    </citation>
    <scope>NUCLEOTIDE SEQUENCE [LARGE SCALE GENOMIC DNA]</scope>
    <source>
        <strain evidence="9 10">CCMR0081</strain>
    </source>
</reference>
<feature type="domain" description="EamA" evidence="8">
    <location>
        <begin position="179"/>
        <end position="314"/>
    </location>
</feature>
<evidence type="ECO:0000256" key="5">
    <source>
        <dbReference type="ARBA" id="ARBA00022989"/>
    </source>
</evidence>
<evidence type="ECO:0000313" key="10">
    <source>
        <dbReference type="Proteomes" id="UP000481033"/>
    </source>
</evidence>
<feature type="transmembrane region" description="Helical" evidence="7">
    <location>
        <begin position="176"/>
        <end position="197"/>
    </location>
</feature>
<dbReference type="InterPro" id="IPR037185">
    <property type="entry name" value="EmrE-like"/>
</dbReference>
<dbReference type="PANTHER" id="PTHR32322:SF18">
    <property type="entry name" value="S-ADENOSYLMETHIONINE_S-ADENOSYLHOMOCYSTEINE TRANSPORTER"/>
    <property type="match status" value="1"/>
</dbReference>
<evidence type="ECO:0000256" key="7">
    <source>
        <dbReference type="SAM" id="Phobius"/>
    </source>
</evidence>
<organism evidence="9 10">
    <name type="scientific">Adonisia turfae CCMR0081</name>
    <dbReference type="NCBI Taxonomy" id="2292702"/>
    <lineage>
        <taxon>Bacteria</taxon>
        <taxon>Bacillati</taxon>
        <taxon>Cyanobacteriota</taxon>
        <taxon>Adonisia</taxon>
        <taxon>Adonisia turfae</taxon>
    </lineage>
</organism>
<keyword evidence="5 7" id="KW-1133">Transmembrane helix</keyword>
<gene>
    <name evidence="9" type="ORF">DXZ20_03425</name>
</gene>
<feature type="transmembrane region" description="Helical" evidence="7">
    <location>
        <begin position="274"/>
        <end position="293"/>
    </location>
</feature>
<accession>A0A6M0RET1</accession>
<evidence type="ECO:0000256" key="1">
    <source>
        <dbReference type="ARBA" id="ARBA00004651"/>
    </source>
</evidence>
<dbReference type="GO" id="GO:0005886">
    <property type="term" value="C:plasma membrane"/>
    <property type="evidence" value="ECO:0007669"/>
    <property type="project" value="UniProtKB-SubCell"/>
</dbReference>
<evidence type="ECO:0000256" key="4">
    <source>
        <dbReference type="ARBA" id="ARBA00022692"/>
    </source>
</evidence>
<evidence type="ECO:0000256" key="3">
    <source>
        <dbReference type="ARBA" id="ARBA00022475"/>
    </source>
</evidence>
<dbReference type="Pfam" id="PF00892">
    <property type="entry name" value="EamA"/>
    <property type="match status" value="2"/>
</dbReference>
<evidence type="ECO:0000256" key="2">
    <source>
        <dbReference type="ARBA" id="ARBA00007362"/>
    </source>
</evidence>
<dbReference type="AlphaFoldDB" id="A0A6M0RET1"/>
<feature type="domain" description="EamA" evidence="8">
    <location>
        <begin position="16"/>
        <end position="159"/>
    </location>
</feature>
<feature type="transmembrane region" description="Helical" evidence="7">
    <location>
        <begin position="91"/>
        <end position="111"/>
    </location>
</feature>
<dbReference type="Proteomes" id="UP000481033">
    <property type="component" value="Unassembled WGS sequence"/>
</dbReference>
<comment type="subcellular location">
    <subcellularLocation>
        <location evidence="1">Cell membrane</location>
        <topology evidence="1">Multi-pass membrane protein</topology>
    </subcellularLocation>
</comment>
<feature type="transmembrane region" description="Helical" evidence="7">
    <location>
        <begin position="209"/>
        <end position="230"/>
    </location>
</feature>
<dbReference type="EMBL" id="QXHD01000003">
    <property type="protein sequence ID" value="NEZ54758.1"/>
    <property type="molecule type" value="Genomic_DNA"/>
</dbReference>
<comment type="caution">
    <text evidence="9">The sequence shown here is derived from an EMBL/GenBank/DDBJ whole genome shotgun (WGS) entry which is preliminary data.</text>
</comment>
<feature type="transmembrane region" description="Helical" evidence="7">
    <location>
        <begin position="51"/>
        <end position="70"/>
    </location>
</feature>
<feature type="transmembrane region" description="Helical" evidence="7">
    <location>
        <begin position="299"/>
        <end position="319"/>
    </location>
</feature>
<keyword evidence="3" id="KW-1003">Cell membrane</keyword>
<name>A0A6M0RET1_9CYAN</name>
<comment type="similarity">
    <text evidence="2">Belongs to the EamA transporter family.</text>
</comment>
<dbReference type="PANTHER" id="PTHR32322">
    <property type="entry name" value="INNER MEMBRANE TRANSPORTER"/>
    <property type="match status" value="1"/>
</dbReference>
<evidence type="ECO:0000259" key="8">
    <source>
        <dbReference type="Pfam" id="PF00892"/>
    </source>
</evidence>
<dbReference type="RefSeq" id="WP_163696404.1">
    <property type="nucleotide sequence ID" value="NZ_QXHD01000003.1"/>
</dbReference>
<dbReference type="InterPro" id="IPR050638">
    <property type="entry name" value="AA-Vitamin_Transporters"/>
</dbReference>
<protein>
    <submittedName>
        <fullName evidence="9">EamA family transporter</fullName>
    </submittedName>
</protein>
<feature type="transmembrane region" description="Helical" evidence="7">
    <location>
        <begin position="12"/>
        <end position="31"/>
    </location>
</feature>
<dbReference type="SUPFAM" id="SSF103481">
    <property type="entry name" value="Multidrug resistance efflux transporter EmrE"/>
    <property type="match status" value="2"/>
</dbReference>